<evidence type="ECO:0000256" key="6">
    <source>
        <dbReference type="SAM" id="MobiDB-lite"/>
    </source>
</evidence>
<dbReference type="InterPro" id="IPR048465">
    <property type="entry name" value="Maestro-like_HEAT"/>
</dbReference>
<dbReference type="InterPro" id="IPR001752">
    <property type="entry name" value="Kinesin_motor_dom"/>
</dbReference>
<dbReference type="GO" id="GO:0003777">
    <property type="term" value="F:microtubule motor activity"/>
    <property type="evidence" value="ECO:0007669"/>
    <property type="project" value="InterPro"/>
</dbReference>
<feature type="binding site" evidence="4">
    <location>
        <begin position="1612"/>
        <end position="1619"/>
    </location>
    <ligand>
        <name>ATP</name>
        <dbReference type="ChEBI" id="CHEBI:30616"/>
    </ligand>
</feature>
<dbReference type="PANTHER" id="PTHR23120">
    <property type="entry name" value="MAESTRO-RELATED HEAT DOMAIN-CONTAINING"/>
    <property type="match status" value="1"/>
</dbReference>
<dbReference type="GeneID" id="106743304"/>
<gene>
    <name evidence="9" type="primary">LOC106743304</name>
</gene>
<evidence type="ECO:0000256" key="3">
    <source>
        <dbReference type="ARBA" id="ARBA00022840"/>
    </source>
</evidence>
<dbReference type="Pfam" id="PF23227">
    <property type="entry name" value="HEAT_MROH2B_C"/>
    <property type="match status" value="1"/>
</dbReference>
<evidence type="ECO:0000259" key="7">
    <source>
        <dbReference type="PROSITE" id="PS50067"/>
    </source>
</evidence>
<dbReference type="Pfam" id="PF23221">
    <property type="entry name" value="HEAT_MROH2B_1st"/>
    <property type="match status" value="1"/>
</dbReference>
<dbReference type="PROSITE" id="PS00411">
    <property type="entry name" value="KINESIN_MOTOR_1"/>
    <property type="match status" value="1"/>
</dbReference>
<dbReference type="SMART" id="SM00129">
    <property type="entry name" value="KISc"/>
    <property type="match status" value="1"/>
</dbReference>
<dbReference type="GO" id="GO:0007018">
    <property type="term" value="P:microtubule-based movement"/>
    <property type="evidence" value="ECO:0007669"/>
    <property type="project" value="InterPro"/>
</dbReference>
<dbReference type="Pfam" id="PF23210">
    <property type="entry name" value="HEAT_Maestro_2"/>
    <property type="match status" value="2"/>
</dbReference>
<dbReference type="Pfam" id="PF16540">
    <property type="entry name" value="MKLP1_Arf_bdg"/>
    <property type="match status" value="1"/>
</dbReference>
<dbReference type="InterPro" id="IPR056282">
    <property type="entry name" value="MROH2B-like_N_HEAT"/>
</dbReference>
<dbReference type="SUPFAM" id="SSF52540">
    <property type="entry name" value="P-loop containing nucleoside triphosphate hydrolases"/>
    <property type="match status" value="1"/>
</dbReference>
<dbReference type="InterPro" id="IPR032384">
    <property type="entry name" value="Kif23_Arf-bd"/>
</dbReference>
<dbReference type="PRINTS" id="PR00380">
    <property type="entry name" value="KINESINHEAVY"/>
</dbReference>
<feature type="coiled-coil region" evidence="5">
    <location>
        <begin position="2042"/>
        <end position="2104"/>
    </location>
</feature>
<dbReference type="KEGG" id="dqu:106743304"/>
<dbReference type="Pfam" id="PF21047">
    <property type="entry name" value="HEAT_Maestro"/>
    <property type="match status" value="1"/>
</dbReference>
<dbReference type="GO" id="GO:0005737">
    <property type="term" value="C:cytoplasm"/>
    <property type="evidence" value="ECO:0007669"/>
    <property type="project" value="TreeGrafter"/>
</dbReference>
<organism evidence="8 9">
    <name type="scientific">Dinoponera quadriceps</name>
    <name type="common">South American ant</name>
    <dbReference type="NCBI Taxonomy" id="609295"/>
    <lineage>
        <taxon>Eukaryota</taxon>
        <taxon>Metazoa</taxon>
        <taxon>Ecdysozoa</taxon>
        <taxon>Arthropoda</taxon>
        <taxon>Hexapoda</taxon>
        <taxon>Insecta</taxon>
        <taxon>Pterygota</taxon>
        <taxon>Neoptera</taxon>
        <taxon>Endopterygota</taxon>
        <taxon>Hymenoptera</taxon>
        <taxon>Apocrita</taxon>
        <taxon>Aculeata</taxon>
        <taxon>Formicoidea</taxon>
        <taxon>Formicidae</taxon>
        <taxon>Ponerinae</taxon>
        <taxon>Ponerini</taxon>
        <taxon>Dinoponera</taxon>
    </lineage>
</organism>
<dbReference type="InterPro" id="IPR036961">
    <property type="entry name" value="Kinesin_motor_dom_sf"/>
</dbReference>
<name>A0A6P3X2H4_DINQU</name>
<dbReference type="Gene3D" id="3.40.850.10">
    <property type="entry name" value="Kinesin motor domain"/>
    <property type="match status" value="1"/>
</dbReference>
<keyword evidence="4" id="KW-0505">Motor protein</keyword>
<dbReference type="Pfam" id="PF00225">
    <property type="entry name" value="Kinesin"/>
    <property type="match status" value="1"/>
</dbReference>
<dbReference type="InterPro" id="IPR019821">
    <property type="entry name" value="Kinesin_motor_CS"/>
</dbReference>
<keyword evidence="8" id="KW-1185">Reference proteome</keyword>
<keyword evidence="2 4" id="KW-0547">Nucleotide-binding</keyword>
<feature type="compositionally biased region" description="Basic and acidic residues" evidence="6">
    <location>
        <begin position="2197"/>
        <end position="2208"/>
    </location>
</feature>
<dbReference type="InterPro" id="IPR011989">
    <property type="entry name" value="ARM-like"/>
</dbReference>
<accession>A0A6P3X2H4</accession>
<dbReference type="PROSITE" id="PS50067">
    <property type="entry name" value="KINESIN_MOTOR_2"/>
    <property type="match status" value="1"/>
</dbReference>
<reference evidence="9" key="1">
    <citation type="submission" date="2025-08" db="UniProtKB">
        <authorList>
            <consortium name="RefSeq"/>
        </authorList>
    </citation>
    <scope>IDENTIFICATION</scope>
</reference>
<comment type="similarity">
    <text evidence="4">Belongs to the TRAFAC class myosin-kinesin ATPase superfamily. Kinesin family.</text>
</comment>
<dbReference type="Gene3D" id="1.25.10.10">
    <property type="entry name" value="Leucine-rich Repeat Variant"/>
    <property type="match status" value="2"/>
</dbReference>
<evidence type="ECO:0000256" key="4">
    <source>
        <dbReference type="PROSITE-ProRule" id="PRU00283"/>
    </source>
</evidence>
<dbReference type="OrthoDB" id="1884734at2759"/>
<proteinExistence type="inferred from homology"/>
<evidence type="ECO:0000256" key="1">
    <source>
        <dbReference type="ARBA" id="ARBA00022737"/>
    </source>
</evidence>
<dbReference type="Gene3D" id="2.60.40.4330">
    <property type="entry name" value="Kinesin-like protein Kif23, Arf6-interacting domain"/>
    <property type="match status" value="1"/>
</dbReference>
<dbReference type="Proteomes" id="UP000515204">
    <property type="component" value="Unplaced"/>
</dbReference>
<keyword evidence="5" id="KW-0175">Coiled coil</keyword>
<dbReference type="InterPro" id="IPR016024">
    <property type="entry name" value="ARM-type_fold"/>
</dbReference>
<dbReference type="PANTHER" id="PTHR23120:SF0">
    <property type="entry name" value="MAESTRO HEAT-LIKE REPEAT FAMILY MEMBER 1"/>
    <property type="match status" value="1"/>
</dbReference>
<dbReference type="GO" id="GO:0008017">
    <property type="term" value="F:microtubule binding"/>
    <property type="evidence" value="ECO:0007669"/>
    <property type="project" value="InterPro"/>
</dbReference>
<dbReference type="InterPro" id="IPR038105">
    <property type="entry name" value="Kif23_Arf-bd_sf"/>
</dbReference>
<evidence type="ECO:0000256" key="5">
    <source>
        <dbReference type="SAM" id="Coils"/>
    </source>
</evidence>
<keyword evidence="3 4" id="KW-0067">ATP-binding</keyword>
<dbReference type="InterPro" id="IPR055408">
    <property type="entry name" value="HEAT_MROH2B-like"/>
</dbReference>
<evidence type="ECO:0000256" key="2">
    <source>
        <dbReference type="ARBA" id="ARBA00022741"/>
    </source>
</evidence>
<protein>
    <submittedName>
        <fullName evidence="9">Maestro heat-like repeat-containing protein family member 1</fullName>
    </submittedName>
</protein>
<dbReference type="InterPro" id="IPR027417">
    <property type="entry name" value="P-loop_NTPase"/>
</dbReference>
<dbReference type="InterPro" id="IPR045206">
    <property type="entry name" value="Maestro_heat-like_prot"/>
</dbReference>
<dbReference type="CDD" id="cd01368">
    <property type="entry name" value="KISc_KIF23_like"/>
    <property type="match status" value="1"/>
</dbReference>
<sequence length="2342" mass="261102">MKEELEGSNENINLSDIIEALLSSLDDKNEDVRQSVIQAVVRISENNQDVVIQTAVCFWEQHRKKISTEHKVSLLNVMSNMCKYISTSLNPDLASSVADLAVNELIGETETGAAELLVALSKTHCTQAMGGLLSRLEPGVLPHHALVFTIGKLATANPPGMLSFIKLTLTIILPMLNQIREENLKRAICFTTGKLCEAINDCIMNTSEINSYTYQEEIYSVFDILTCNWLKMSRDFKTTEAVLTALVPMIPLLPQEVVSENIVKLIPMCLNLCKKQTVRLVAVKVLAVALNSATTIDDKEALHPYMEQIHQILSGFVSIFPFEASRDVLLTHYEVLQCSRSLVILYPEEGLERILQQVKSSNASQRARALIVLRHLINTLPAEDDGSLNRIALTLQESLGETNALQMVGAIVALAARPTFSLSSSQRVIFIRYMVTHCETKSNDTEAYSDALHLLATTVDGAELWLWPCLIDILLDSTYVASAASVLRALSPLAAKIISSEISSMPERDFPGTKVVGRCLELLGEPANRLAAITFLKVAAPLVGHRLKPYWDKKLSELSQFLQDEQRCILKNSVQRDLIWEKKVVEWLEESVKLEGDSWGVKLADELALKSSAPGVAPLFALMCNNHAHIILLIEHARSYGVNKEYSRAVGICAKRHLSTVLKVMDEFCTAEDTRKVPVRILGFVKDFVKDFSKAADSTEAAKAGLLQSYAEIAQRADPEDFFPTYEEHVLPWTIKNLTASKELFTKEAGLAVLEQLSKAVHPARWAGSKGLLMKGTTLALLMGMLQSSTGYRPLQLYPAILKAAISIIRIPPTLSHEENEIFLTGILDKTIGSTTEIVLLLQPDILQQVTDELGILSNEIISDSADMLATLIDILLPWMQTKSSIERKTTLLVLDTVLRSYYNSIKYTYPSGKFDAGKLVGRTLSWFAVAESSLRPLVVDSVLLSLNIACRHRSIMSDSTLDEDLKRIKTNITTNDKSIINEAMRNLAKAVSERIPSNEIIGLAEGLIEGLLFGGEAGLVVGIALSQHFKIKGSEMSRNDVGLIDNIITQMRHMENANCRNTAAAAIVLLMAHHPEEVIERLLLQPLPLDRATELCWKEIGNNDLGHRALELLLIKLEANNLFTECTMSTHPEKNNTASFQSLTAVIALKHLLQTSNTENLIDKQLPKLLSTLLKYLAGWLQVDAPAAVMNTKYGYVPNLEARKIKPHAEVYSVLTNVLVIVNPNAASTLMKEIASSSTAKIEENVVLTVRKLIECILTRNDVLSTMAQSIGKLMTSTIAIQRAVAATFYAELIGKVDCGVIWLDAIINTLYEAKTDSSALVRTLATTGLSRIAYVDQKLIDVYFDNCMDALLDGLEEPASGEGGNEVVLESLRGLSVLLSVQSKTPISPRVVMALKPFIEKENVDMKFAAISVLGAIATNWQTTAALADDNDLSDHLLWCLPCLIVRLEDANILVAKITQETLYKIANILQCEKSSRAIRINLGPQAKFNFGTFAKDLVDCLKEELPQRAEELRNAVVRGYSRSENHQTRATSALLLADVSCMKPTSSTTVVITPPESATNFRTMNKEIQTTFSHIFIPDVTQKEIFKTVALPLVENLVQGRNGLLFTYGVTGSGKTYTMTGEPQDGGIMPRCLDVIFNTIANYQTKKFVFKPDKLNGFDLQSEADAMLERQQELHAGLTQRCGKSVKCRKVDSDGDSNPLVTHERNESQIVTIDPDNAYSVFVTYVEIYNNSVYDLLDEDDIRSKALQSKIVREDGNKNMYVHAVTEIEVKSAEEAFEIFQRGQRKRRVAHTALNAESSRSHSVFTIRLVQAPLDCEGEHVMQDKRVVCISQLSLVDLAGSERTNRTKNTGQRLREAGNINNSLMTLRSCLEILRENQSQGTNKMVPYRDSKLTHLFKNYFDGEGQVRMIVCVNPRADDYDETIQVMKFAEMTQEVQTIRPTAPKLELGFTPGRRQANKIFKEARSKLEKEGRAEAADLDVDLGLVYSLGGPFPELETITPDNDQVIPTLIQFLEQRINKRNILRADLMRKQNDFRKMLVTVEQENINLKVEAASLKAANSQQKRKIAALEGHLCKTETQIDTLLCKLNGANDTIRSLQQEIKERDLALNQRLMEKQRVKQKYNTKMQAETDKMNKELEIKLRQQRERLQSQMKEKEDKLRWVKQILADDNDIDPALLIPQKEQVPESAGKVFSDTETRKSRKDNIPVSNPRYRRSRSADRWVDHRPGALVPLGTVLQPLMKRRRSVTRLTSPKEIDDASKYCLVAQEQDTDGELETKLYKGDILPTSGGGAQVVFNDMECLKQISPKARKRSGSREEANRAAVPTEIYPKKPRITSAE</sequence>
<feature type="coiled-coil region" evidence="5">
    <location>
        <begin position="2131"/>
        <end position="2169"/>
    </location>
</feature>
<dbReference type="RefSeq" id="XP_014472498.1">
    <property type="nucleotide sequence ID" value="XM_014617012.1"/>
</dbReference>
<dbReference type="GO" id="GO:0005524">
    <property type="term" value="F:ATP binding"/>
    <property type="evidence" value="ECO:0007669"/>
    <property type="project" value="UniProtKB-UniRule"/>
</dbReference>
<feature type="region of interest" description="Disordered" evidence="6">
    <location>
        <begin position="2309"/>
        <end position="2342"/>
    </location>
</feature>
<dbReference type="InterPro" id="IPR055406">
    <property type="entry name" value="HEAT_Maestro"/>
</dbReference>
<keyword evidence="1" id="KW-0677">Repeat</keyword>
<dbReference type="SUPFAM" id="SSF48371">
    <property type="entry name" value="ARM repeat"/>
    <property type="match status" value="2"/>
</dbReference>
<feature type="region of interest" description="Disordered" evidence="6">
    <location>
        <begin position="2187"/>
        <end position="2223"/>
    </location>
</feature>
<evidence type="ECO:0000313" key="9">
    <source>
        <dbReference type="RefSeq" id="XP_014472498.1"/>
    </source>
</evidence>
<evidence type="ECO:0000313" key="8">
    <source>
        <dbReference type="Proteomes" id="UP000515204"/>
    </source>
</evidence>
<feature type="domain" description="Kinesin motor" evidence="7">
    <location>
        <begin position="1519"/>
        <end position="1939"/>
    </location>
</feature>